<dbReference type="AlphaFoldDB" id="A0A0N0U5R2"/>
<dbReference type="EMBL" id="KQ435775">
    <property type="protein sequence ID" value="KOX75051.1"/>
    <property type="molecule type" value="Genomic_DNA"/>
</dbReference>
<evidence type="ECO:0000313" key="2">
    <source>
        <dbReference type="EMBL" id="KOX75051.1"/>
    </source>
</evidence>
<dbReference type="OrthoDB" id="7739595at2759"/>
<feature type="region of interest" description="Disordered" evidence="1">
    <location>
        <begin position="131"/>
        <end position="193"/>
    </location>
</feature>
<feature type="compositionally biased region" description="Low complexity" evidence="1">
    <location>
        <begin position="78"/>
        <end position="88"/>
    </location>
</feature>
<feature type="compositionally biased region" description="Basic and acidic residues" evidence="1">
    <location>
        <begin position="184"/>
        <end position="193"/>
    </location>
</feature>
<evidence type="ECO:0000256" key="1">
    <source>
        <dbReference type="SAM" id="MobiDB-lite"/>
    </source>
</evidence>
<name>A0A0N0U5R2_9HYME</name>
<protein>
    <submittedName>
        <fullName evidence="2">Uncharacterized protein</fullName>
    </submittedName>
</protein>
<feature type="region of interest" description="Disordered" evidence="1">
    <location>
        <begin position="45"/>
        <end position="106"/>
    </location>
</feature>
<keyword evidence="3" id="KW-1185">Reference proteome</keyword>
<dbReference type="Proteomes" id="UP000053105">
    <property type="component" value="Unassembled WGS sequence"/>
</dbReference>
<sequence length="305" mass="33973">MLGLIVRGLFLVGILTWYSTSVWKMIDGYFRDQFRSYLEEEYRKNPRMRSDVQSGSADKSDPSLADPTTEPPREILEAAETAARAVDAAENDSATGTSDEARLTGGTSENEAIALVSADKNAFLGTVAERRKLSESGQEVSRQLINDDDRDLEENERGRRSVSQASKGTAGETKGGRGLPVSRDISRESPELPKRRNVRTVTFTERDFKSVIKDYVSNDDFWEFEEDADEKEPLEGILVSELPFKPRADIGDLDRVTADEYCPLSLDDEASCDETYSYDLLRKFTNSTSHFPELGVKLGLIAEGS</sequence>
<organism evidence="2 3">
    <name type="scientific">Melipona quadrifasciata</name>
    <dbReference type="NCBI Taxonomy" id="166423"/>
    <lineage>
        <taxon>Eukaryota</taxon>
        <taxon>Metazoa</taxon>
        <taxon>Ecdysozoa</taxon>
        <taxon>Arthropoda</taxon>
        <taxon>Hexapoda</taxon>
        <taxon>Insecta</taxon>
        <taxon>Pterygota</taxon>
        <taxon>Neoptera</taxon>
        <taxon>Endopterygota</taxon>
        <taxon>Hymenoptera</taxon>
        <taxon>Apocrita</taxon>
        <taxon>Aculeata</taxon>
        <taxon>Apoidea</taxon>
        <taxon>Anthophila</taxon>
        <taxon>Apidae</taxon>
        <taxon>Melipona</taxon>
    </lineage>
</organism>
<proteinExistence type="predicted"/>
<reference evidence="2 3" key="1">
    <citation type="submission" date="2015-07" db="EMBL/GenBank/DDBJ databases">
        <title>The genome of Melipona quadrifasciata.</title>
        <authorList>
            <person name="Pan H."/>
            <person name="Kapheim K."/>
        </authorList>
    </citation>
    <scope>NUCLEOTIDE SEQUENCE [LARGE SCALE GENOMIC DNA]</scope>
    <source>
        <strain evidence="2">0111107301</strain>
        <tissue evidence="2">Whole body</tissue>
    </source>
</reference>
<accession>A0A0N0U5R2</accession>
<gene>
    <name evidence="2" type="ORF">WN51_12736</name>
</gene>
<feature type="compositionally biased region" description="Polar residues" evidence="1">
    <location>
        <begin position="135"/>
        <end position="144"/>
    </location>
</feature>
<evidence type="ECO:0000313" key="3">
    <source>
        <dbReference type="Proteomes" id="UP000053105"/>
    </source>
</evidence>